<dbReference type="Pfam" id="PF12704">
    <property type="entry name" value="MacB_PCD"/>
    <property type="match status" value="1"/>
</dbReference>
<evidence type="ECO:0000256" key="1">
    <source>
        <dbReference type="ARBA" id="ARBA00004651"/>
    </source>
</evidence>
<keyword evidence="2" id="KW-1003">Cell membrane</keyword>
<evidence type="ECO:0000256" key="6">
    <source>
        <dbReference type="ARBA" id="ARBA00038076"/>
    </source>
</evidence>
<dbReference type="PANTHER" id="PTHR30572:SF4">
    <property type="entry name" value="ABC TRANSPORTER PERMEASE YTRF"/>
    <property type="match status" value="1"/>
</dbReference>
<evidence type="ECO:0000313" key="11">
    <source>
        <dbReference type="Proteomes" id="UP000032483"/>
    </source>
</evidence>
<evidence type="ECO:0000256" key="5">
    <source>
        <dbReference type="ARBA" id="ARBA00023136"/>
    </source>
</evidence>
<evidence type="ECO:0000259" key="9">
    <source>
        <dbReference type="Pfam" id="PF12704"/>
    </source>
</evidence>
<accession>A0A0D8J3Z3</accession>
<organism evidence="10 11">
    <name type="scientific">Ruthenibacterium lactatiformans</name>
    <dbReference type="NCBI Taxonomy" id="1550024"/>
    <lineage>
        <taxon>Bacteria</taxon>
        <taxon>Bacillati</taxon>
        <taxon>Bacillota</taxon>
        <taxon>Clostridia</taxon>
        <taxon>Eubacteriales</taxon>
        <taxon>Oscillospiraceae</taxon>
        <taxon>Ruthenibacterium</taxon>
    </lineage>
</organism>
<keyword evidence="3 7" id="KW-0812">Transmembrane</keyword>
<evidence type="ECO:0000256" key="7">
    <source>
        <dbReference type="SAM" id="Phobius"/>
    </source>
</evidence>
<comment type="similarity">
    <text evidence="6">Belongs to the ABC-4 integral membrane protein family.</text>
</comment>
<dbReference type="GO" id="GO:0005886">
    <property type="term" value="C:plasma membrane"/>
    <property type="evidence" value="ECO:0007669"/>
    <property type="project" value="UniProtKB-SubCell"/>
</dbReference>
<dbReference type="Proteomes" id="UP000032483">
    <property type="component" value="Unassembled WGS sequence"/>
</dbReference>
<dbReference type="PANTHER" id="PTHR30572">
    <property type="entry name" value="MEMBRANE COMPONENT OF TRANSPORTER-RELATED"/>
    <property type="match status" value="1"/>
</dbReference>
<evidence type="ECO:0000313" key="10">
    <source>
        <dbReference type="EMBL" id="KJF40518.1"/>
    </source>
</evidence>
<dbReference type="GeneID" id="42856238"/>
<gene>
    <name evidence="10" type="ORF">TQ39_06365</name>
</gene>
<comment type="caution">
    <text evidence="10">The sequence shown here is derived from an EMBL/GenBank/DDBJ whole genome shotgun (WGS) entry which is preliminary data.</text>
</comment>
<proteinExistence type="inferred from homology"/>
<dbReference type="RefSeq" id="WP_050004928.1">
    <property type="nucleotide sequence ID" value="NZ_DAWBJP010000001.1"/>
</dbReference>
<evidence type="ECO:0000256" key="4">
    <source>
        <dbReference type="ARBA" id="ARBA00022989"/>
    </source>
</evidence>
<sequence length="423" mass="44742">MLLFENIQLALNGLRANKMRALLTMLGIIIGIGSVIAIMTVAGSMTNSITTSMQSMGANNITVSLTQKSDSDYTEGAQTRMFRPTTPGAEDLLTDEMLADYRALYGGSIYAVSLTQSLGSYTVSTNADEAGVNVTGVNTEYAAANSVELSRGRFFTEEDEEKARTVAVVSDVFAETLFPGQEAIGQAFQLTYGTKVYTFYIVGVYPYESNGLVLESTDATPTTDMYLPISTAKAMSHADDGYQSFTVVAATGVDTSAFLTQTENFFAGYYTRNTSYTATASSMESLMESMTEMLSTISLAIAVIAGISLLVGGIGVMNIMLVSITERTREIGTRKALGATNGSIRVQFIVESVIICLIGGVLGILAGLGLGAAGANLLGYAAAPSAGVIFIAVAFSMAIGVFFGYYPANKAARLDPIEALRYE</sequence>
<feature type="domain" description="MacB-like periplasmic core" evidence="9">
    <location>
        <begin position="22"/>
        <end position="262"/>
    </location>
</feature>
<keyword evidence="4 7" id="KW-1133">Transmembrane helix</keyword>
<dbReference type="GO" id="GO:0022857">
    <property type="term" value="F:transmembrane transporter activity"/>
    <property type="evidence" value="ECO:0007669"/>
    <property type="project" value="TreeGrafter"/>
</dbReference>
<evidence type="ECO:0000256" key="3">
    <source>
        <dbReference type="ARBA" id="ARBA00022692"/>
    </source>
</evidence>
<keyword evidence="11" id="KW-1185">Reference proteome</keyword>
<dbReference type="Pfam" id="PF02687">
    <property type="entry name" value="FtsX"/>
    <property type="match status" value="1"/>
</dbReference>
<dbReference type="EMBL" id="JXXK01000006">
    <property type="protein sequence ID" value="KJF40518.1"/>
    <property type="molecule type" value="Genomic_DNA"/>
</dbReference>
<feature type="transmembrane region" description="Helical" evidence="7">
    <location>
        <begin position="346"/>
        <end position="370"/>
    </location>
</feature>
<feature type="transmembrane region" description="Helical" evidence="7">
    <location>
        <begin position="21"/>
        <end position="45"/>
    </location>
</feature>
<name>A0A0D8J3Z3_9FIRM</name>
<dbReference type="InterPro" id="IPR025857">
    <property type="entry name" value="MacB_PCD"/>
</dbReference>
<dbReference type="InterPro" id="IPR003838">
    <property type="entry name" value="ABC3_permease_C"/>
</dbReference>
<dbReference type="InterPro" id="IPR050250">
    <property type="entry name" value="Macrolide_Exporter_MacB"/>
</dbReference>
<keyword evidence="5 7" id="KW-0472">Membrane</keyword>
<feature type="transmembrane region" description="Helical" evidence="7">
    <location>
        <begin position="382"/>
        <end position="406"/>
    </location>
</feature>
<evidence type="ECO:0000259" key="8">
    <source>
        <dbReference type="Pfam" id="PF02687"/>
    </source>
</evidence>
<feature type="transmembrane region" description="Helical" evidence="7">
    <location>
        <begin position="299"/>
        <end position="325"/>
    </location>
</feature>
<dbReference type="AlphaFoldDB" id="A0A0D8J3Z3"/>
<evidence type="ECO:0000256" key="2">
    <source>
        <dbReference type="ARBA" id="ARBA00022475"/>
    </source>
</evidence>
<reference evidence="10" key="1">
    <citation type="submission" date="2015-02" db="EMBL/GenBank/DDBJ databases">
        <title>A novel member of the family Ruminococcaceae isolated from human feces.</title>
        <authorList>
            <person name="Shkoporov A.N."/>
            <person name="Chaplin A.V."/>
            <person name="Motuzova O.V."/>
            <person name="Kafarskaia L.I."/>
            <person name="Khokhlova E.V."/>
            <person name="Efimov B.A."/>
        </authorList>
    </citation>
    <scope>NUCLEOTIDE SEQUENCE [LARGE SCALE GENOMIC DNA]</scope>
    <source>
        <strain evidence="10">585-1</strain>
    </source>
</reference>
<comment type="subcellular location">
    <subcellularLocation>
        <location evidence="1">Cell membrane</location>
        <topology evidence="1">Multi-pass membrane protein</topology>
    </subcellularLocation>
</comment>
<feature type="domain" description="ABC3 transporter permease C-terminal" evidence="8">
    <location>
        <begin position="303"/>
        <end position="416"/>
    </location>
</feature>
<dbReference type="PATRIC" id="fig|1550024.3.peg.1431"/>
<protein>
    <submittedName>
        <fullName evidence="10">ABC transporter</fullName>
    </submittedName>
</protein>